<dbReference type="VEuPathDB" id="VectorBase:RSAN_028119"/>
<dbReference type="AlphaFoldDB" id="A0A9D4PP37"/>
<comment type="similarity">
    <text evidence="1">Belongs to the enoyl-CoA hydratase/isomerase family.</text>
</comment>
<dbReference type="Gene3D" id="3.30.300.220">
    <property type="match status" value="1"/>
</dbReference>
<evidence type="ECO:0000256" key="1">
    <source>
        <dbReference type="ARBA" id="ARBA00005254"/>
    </source>
</evidence>
<protein>
    <submittedName>
        <fullName evidence="3">Uncharacterized protein</fullName>
    </submittedName>
</protein>
<dbReference type="Proteomes" id="UP000821837">
    <property type="component" value="Chromosome 6"/>
</dbReference>
<gene>
    <name evidence="3" type="ORF">HPB52_007543</name>
</gene>
<dbReference type="PANTHER" id="PTHR43802">
    <property type="entry name" value="ENOYL-COA HYDRATASE"/>
    <property type="match status" value="1"/>
</dbReference>
<sequence>MKVCTCSSKLAPSSPRSTTPPPPLSDFLLADVQDWSRWVVACCPPVVCDKQGRILLVGLNRPEKRNCLNVAAAQLLVEAFREFDRDNSVDVAVLHGKGCTEEIDLMEKKTV</sequence>
<dbReference type="InterPro" id="IPR029045">
    <property type="entry name" value="ClpP/crotonase-like_dom_sf"/>
</dbReference>
<comment type="caution">
    <text evidence="3">The sequence shown here is derived from an EMBL/GenBank/DDBJ whole genome shotgun (WGS) entry which is preliminary data.</text>
</comment>
<feature type="region of interest" description="Disordered" evidence="2">
    <location>
        <begin position="1"/>
        <end position="23"/>
    </location>
</feature>
<name>A0A9D4PP37_RHISA</name>
<evidence type="ECO:0000313" key="4">
    <source>
        <dbReference type="Proteomes" id="UP000821837"/>
    </source>
</evidence>
<dbReference type="SUPFAM" id="SSF52096">
    <property type="entry name" value="ClpP/crotonase"/>
    <property type="match status" value="1"/>
</dbReference>
<organism evidence="3 4">
    <name type="scientific">Rhipicephalus sanguineus</name>
    <name type="common">Brown dog tick</name>
    <name type="synonym">Ixodes sanguineus</name>
    <dbReference type="NCBI Taxonomy" id="34632"/>
    <lineage>
        <taxon>Eukaryota</taxon>
        <taxon>Metazoa</taxon>
        <taxon>Ecdysozoa</taxon>
        <taxon>Arthropoda</taxon>
        <taxon>Chelicerata</taxon>
        <taxon>Arachnida</taxon>
        <taxon>Acari</taxon>
        <taxon>Parasitiformes</taxon>
        <taxon>Ixodida</taxon>
        <taxon>Ixodoidea</taxon>
        <taxon>Ixodidae</taxon>
        <taxon>Rhipicephalinae</taxon>
        <taxon>Rhipicephalus</taxon>
        <taxon>Rhipicephalus</taxon>
    </lineage>
</organism>
<dbReference type="PANTHER" id="PTHR43802:SF1">
    <property type="entry name" value="IP11341P-RELATED"/>
    <property type="match status" value="1"/>
</dbReference>
<accession>A0A9D4PP37</accession>
<dbReference type="EMBL" id="JABSTV010001252">
    <property type="protein sequence ID" value="KAH7947112.1"/>
    <property type="molecule type" value="Genomic_DNA"/>
</dbReference>
<keyword evidence="4" id="KW-1185">Reference proteome</keyword>
<evidence type="ECO:0000313" key="3">
    <source>
        <dbReference type="EMBL" id="KAH7947112.1"/>
    </source>
</evidence>
<reference evidence="3" key="1">
    <citation type="journal article" date="2020" name="Cell">
        <title>Large-Scale Comparative Analyses of Tick Genomes Elucidate Their Genetic Diversity and Vector Capacities.</title>
        <authorList>
            <consortium name="Tick Genome and Microbiome Consortium (TIGMIC)"/>
            <person name="Jia N."/>
            <person name="Wang J."/>
            <person name="Shi W."/>
            <person name="Du L."/>
            <person name="Sun Y."/>
            <person name="Zhan W."/>
            <person name="Jiang J.F."/>
            <person name="Wang Q."/>
            <person name="Zhang B."/>
            <person name="Ji P."/>
            <person name="Bell-Sakyi L."/>
            <person name="Cui X.M."/>
            <person name="Yuan T.T."/>
            <person name="Jiang B.G."/>
            <person name="Yang W.F."/>
            <person name="Lam T.T."/>
            <person name="Chang Q.C."/>
            <person name="Ding S.J."/>
            <person name="Wang X.J."/>
            <person name="Zhu J.G."/>
            <person name="Ruan X.D."/>
            <person name="Zhao L."/>
            <person name="Wei J.T."/>
            <person name="Ye R.Z."/>
            <person name="Que T.C."/>
            <person name="Du C.H."/>
            <person name="Zhou Y.H."/>
            <person name="Cheng J.X."/>
            <person name="Dai P.F."/>
            <person name="Guo W.B."/>
            <person name="Han X.H."/>
            <person name="Huang E.J."/>
            <person name="Li L.F."/>
            <person name="Wei W."/>
            <person name="Gao Y.C."/>
            <person name="Liu J.Z."/>
            <person name="Shao H.Z."/>
            <person name="Wang X."/>
            <person name="Wang C.C."/>
            <person name="Yang T.C."/>
            <person name="Huo Q.B."/>
            <person name="Li W."/>
            <person name="Chen H.Y."/>
            <person name="Chen S.E."/>
            <person name="Zhou L.G."/>
            <person name="Ni X.B."/>
            <person name="Tian J.H."/>
            <person name="Sheng Y."/>
            <person name="Liu T."/>
            <person name="Pan Y.S."/>
            <person name="Xia L.Y."/>
            <person name="Li J."/>
            <person name="Zhao F."/>
            <person name="Cao W.C."/>
        </authorList>
    </citation>
    <scope>NUCLEOTIDE SEQUENCE</scope>
    <source>
        <strain evidence="3">Rsan-2018</strain>
    </source>
</reference>
<proteinExistence type="inferred from homology"/>
<evidence type="ECO:0000256" key="2">
    <source>
        <dbReference type="SAM" id="MobiDB-lite"/>
    </source>
</evidence>
<feature type="compositionally biased region" description="Polar residues" evidence="2">
    <location>
        <begin position="1"/>
        <end position="11"/>
    </location>
</feature>
<reference evidence="3" key="2">
    <citation type="submission" date="2021-09" db="EMBL/GenBank/DDBJ databases">
        <authorList>
            <person name="Jia N."/>
            <person name="Wang J."/>
            <person name="Shi W."/>
            <person name="Du L."/>
            <person name="Sun Y."/>
            <person name="Zhan W."/>
            <person name="Jiang J."/>
            <person name="Wang Q."/>
            <person name="Zhang B."/>
            <person name="Ji P."/>
            <person name="Sakyi L.B."/>
            <person name="Cui X."/>
            <person name="Yuan T."/>
            <person name="Jiang B."/>
            <person name="Yang W."/>
            <person name="Lam T.T.-Y."/>
            <person name="Chang Q."/>
            <person name="Ding S."/>
            <person name="Wang X."/>
            <person name="Zhu J."/>
            <person name="Ruan X."/>
            <person name="Zhao L."/>
            <person name="Wei J."/>
            <person name="Que T."/>
            <person name="Du C."/>
            <person name="Cheng J."/>
            <person name="Dai P."/>
            <person name="Han X."/>
            <person name="Huang E."/>
            <person name="Gao Y."/>
            <person name="Liu J."/>
            <person name="Shao H."/>
            <person name="Ye R."/>
            <person name="Li L."/>
            <person name="Wei W."/>
            <person name="Wang X."/>
            <person name="Wang C."/>
            <person name="Huo Q."/>
            <person name="Li W."/>
            <person name="Guo W."/>
            <person name="Chen H."/>
            <person name="Chen S."/>
            <person name="Zhou L."/>
            <person name="Zhou L."/>
            <person name="Ni X."/>
            <person name="Tian J."/>
            <person name="Zhou Y."/>
            <person name="Sheng Y."/>
            <person name="Liu T."/>
            <person name="Pan Y."/>
            <person name="Xia L."/>
            <person name="Li J."/>
            <person name="Zhao F."/>
            <person name="Cao W."/>
        </authorList>
    </citation>
    <scope>NUCLEOTIDE SEQUENCE</scope>
    <source>
        <strain evidence="3">Rsan-2018</strain>
        <tissue evidence="3">Larvae</tissue>
    </source>
</reference>